<dbReference type="Pfam" id="PF01610">
    <property type="entry name" value="DDE_Tnp_ISL3"/>
    <property type="match status" value="1"/>
</dbReference>
<proteinExistence type="predicted"/>
<dbReference type="AlphaFoldDB" id="A0A0B7IJN3"/>
<protein>
    <submittedName>
        <fullName evidence="2">Transposase</fullName>
    </submittedName>
</protein>
<dbReference type="Proteomes" id="UP000039370">
    <property type="component" value="Unassembled WGS sequence"/>
</dbReference>
<accession>A0A0B7IJN3</accession>
<dbReference type="PANTHER" id="PTHR33498">
    <property type="entry name" value="TRANSPOSASE FOR INSERTION SEQUENCE ELEMENT IS1557"/>
    <property type="match status" value="1"/>
</dbReference>
<sequence length="288" mass="33950">MDFVDFLREMLGITDDFAITSIVKDEENKIIKIHLKYLNTHFVKEGKRYKLYDTTPEREWQHLNWFDYRCYLVCSLPRYLSEDGKPKVIDIHFAPKYKGYTHLFAAKVIETLHKVKVQNTVAELMHTTPYVIRSIMESTVEKALLERGEVNDLEDISLDEKAYAHGHKYATILIDSDKNCVVEMIEGRKEKNVKALFFSVNSQEKQPSLKRVNMDMWKPYINAIKDIAPQAMIVHDKFHLFKKLSEAIDKTRRKEVKETKLLKGQKYTVLKNEENRTEEQQRAFEQNA</sequence>
<reference evidence="3" key="1">
    <citation type="submission" date="2015-01" db="EMBL/GenBank/DDBJ databases">
        <authorList>
            <person name="MANFREDI Pablo"/>
        </authorList>
    </citation>
    <scope>NUCLEOTIDE SEQUENCE [LARGE SCALE GENOMIC DNA]</scope>
    <source>
        <strain evidence="3">Cc11</strain>
    </source>
</reference>
<organism evidence="2 3">
    <name type="scientific">Capnocytophaga canimorsus</name>
    <dbReference type="NCBI Taxonomy" id="28188"/>
    <lineage>
        <taxon>Bacteria</taxon>
        <taxon>Pseudomonadati</taxon>
        <taxon>Bacteroidota</taxon>
        <taxon>Flavobacteriia</taxon>
        <taxon>Flavobacteriales</taxon>
        <taxon>Flavobacteriaceae</taxon>
        <taxon>Capnocytophaga</taxon>
    </lineage>
</organism>
<dbReference type="InterPro" id="IPR047951">
    <property type="entry name" value="Transpos_ISL3"/>
</dbReference>
<evidence type="ECO:0000313" key="3">
    <source>
        <dbReference type="Proteomes" id="UP000039370"/>
    </source>
</evidence>
<name>A0A0B7IJN3_9FLAO</name>
<dbReference type="PANTHER" id="PTHR33498:SF1">
    <property type="entry name" value="TRANSPOSASE FOR INSERTION SEQUENCE ELEMENT IS1557"/>
    <property type="match status" value="1"/>
</dbReference>
<gene>
    <name evidence="2" type="ORF">CCAN11_2410021</name>
</gene>
<evidence type="ECO:0000259" key="1">
    <source>
        <dbReference type="Pfam" id="PF01610"/>
    </source>
</evidence>
<dbReference type="EMBL" id="CDOK01000159">
    <property type="protein sequence ID" value="CEN52125.1"/>
    <property type="molecule type" value="Genomic_DNA"/>
</dbReference>
<feature type="domain" description="Transposase IS204/IS1001/IS1096/IS1165 DDE" evidence="1">
    <location>
        <begin position="156"/>
        <end position="286"/>
    </location>
</feature>
<dbReference type="InterPro" id="IPR002560">
    <property type="entry name" value="Transposase_DDE"/>
</dbReference>
<evidence type="ECO:0000313" key="2">
    <source>
        <dbReference type="EMBL" id="CEN52125.1"/>
    </source>
</evidence>